<comment type="caution">
    <text evidence="2">The sequence shown here is derived from an EMBL/GenBank/DDBJ whole genome shotgun (WGS) entry which is preliminary data.</text>
</comment>
<dbReference type="RefSeq" id="WP_171079167.1">
    <property type="nucleotide sequence ID" value="NZ_BNBU01000003.1"/>
</dbReference>
<dbReference type="Proteomes" id="UP000587462">
    <property type="component" value="Unassembled WGS sequence"/>
</dbReference>
<accession>A0A7Y7E5X9</accession>
<evidence type="ECO:0000313" key="3">
    <source>
        <dbReference type="Proteomes" id="UP000587462"/>
    </source>
</evidence>
<gene>
    <name evidence="2" type="ORF">HG542_06825</name>
</gene>
<evidence type="ECO:0008006" key="4">
    <source>
        <dbReference type="Google" id="ProtNLM"/>
    </source>
</evidence>
<keyword evidence="1" id="KW-0732">Signal</keyword>
<feature type="signal peptide" evidence="1">
    <location>
        <begin position="1"/>
        <end position="27"/>
    </location>
</feature>
<evidence type="ECO:0000313" key="2">
    <source>
        <dbReference type="EMBL" id="NVK77373.1"/>
    </source>
</evidence>
<proteinExistence type="predicted"/>
<name>A0A7Y7E5X9_STRMO</name>
<protein>
    <recommendedName>
        <fullName evidence="4">Secreted protein</fullName>
    </recommendedName>
</protein>
<organism evidence="2 3">
    <name type="scientific">Streptomyces morookaense</name>
    <name type="common">Streptoverticillium morookaense</name>
    <dbReference type="NCBI Taxonomy" id="1970"/>
    <lineage>
        <taxon>Bacteria</taxon>
        <taxon>Bacillati</taxon>
        <taxon>Actinomycetota</taxon>
        <taxon>Actinomycetes</taxon>
        <taxon>Kitasatosporales</taxon>
        <taxon>Streptomycetaceae</taxon>
        <taxon>Streptomyces</taxon>
    </lineage>
</organism>
<dbReference type="AlphaFoldDB" id="A0A7Y7E5X9"/>
<evidence type="ECO:0000256" key="1">
    <source>
        <dbReference type="SAM" id="SignalP"/>
    </source>
</evidence>
<dbReference type="EMBL" id="JABBXF010000012">
    <property type="protein sequence ID" value="NVK77373.1"/>
    <property type="molecule type" value="Genomic_DNA"/>
</dbReference>
<keyword evidence="3" id="KW-1185">Reference proteome</keyword>
<reference evidence="2 3" key="1">
    <citation type="submission" date="2020-04" db="EMBL/GenBank/DDBJ databases">
        <title>Draft Genome Sequence of Streptomyces morookaense DSM 40503, an 8-azaguanine-producing strain.</title>
        <authorList>
            <person name="Qi J."/>
            <person name="Gao J.-M."/>
        </authorList>
    </citation>
    <scope>NUCLEOTIDE SEQUENCE [LARGE SCALE GENOMIC DNA]</scope>
    <source>
        <strain evidence="2 3">DSM 40503</strain>
    </source>
</reference>
<sequence length="119" mass="12839">MRRPIRALEALALAGLLTAVTPAGARAADGTFVYHTGQGTERHTLGDPVDGRCYPVGEATGVTGNETGHDAYLYDTEGCRGAAAYFPSRWYGYETFRSVMFVSRCADRTPVVRARTGFS</sequence>
<feature type="chain" id="PRO_5030738215" description="Secreted protein" evidence="1">
    <location>
        <begin position="28"/>
        <end position="119"/>
    </location>
</feature>